<feature type="region of interest" description="Disordered" evidence="1">
    <location>
        <begin position="148"/>
        <end position="174"/>
    </location>
</feature>
<protein>
    <recommendedName>
        <fullName evidence="5">Transmembrane protein</fullName>
    </recommendedName>
</protein>
<keyword evidence="2" id="KW-1133">Transmembrane helix</keyword>
<keyword evidence="4" id="KW-1185">Reference proteome</keyword>
<evidence type="ECO:0000313" key="4">
    <source>
        <dbReference type="Proteomes" id="UP001396334"/>
    </source>
</evidence>
<dbReference type="EMBL" id="JBBPBN010000015">
    <property type="protein sequence ID" value="KAK9024036.1"/>
    <property type="molecule type" value="Genomic_DNA"/>
</dbReference>
<evidence type="ECO:0000256" key="1">
    <source>
        <dbReference type="SAM" id="MobiDB-lite"/>
    </source>
</evidence>
<accession>A0ABR2SG81</accession>
<proteinExistence type="predicted"/>
<evidence type="ECO:0000313" key="3">
    <source>
        <dbReference type="EMBL" id="KAK9024036.1"/>
    </source>
</evidence>
<feature type="transmembrane region" description="Helical" evidence="2">
    <location>
        <begin position="109"/>
        <end position="127"/>
    </location>
</feature>
<dbReference type="PANTHER" id="PTHR36794">
    <property type="entry name" value="TRANSMEMBRANE PROTEIN"/>
    <property type="match status" value="1"/>
</dbReference>
<name>A0ABR2SG81_9ROSI</name>
<dbReference type="Proteomes" id="UP001396334">
    <property type="component" value="Unassembled WGS sequence"/>
</dbReference>
<gene>
    <name evidence="3" type="ORF">V6N11_004217</name>
</gene>
<dbReference type="PANTHER" id="PTHR36794:SF1">
    <property type="entry name" value="TRANSMEMBRANE PROTEIN"/>
    <property type="match status" value="1"/>
</dbReference>
<comment type="caution">
    <text evidence="3">The sequence shown here is derived from an EMBL/GenBank/DDBJ whole genome shotgun (WGS) entry which is preliminary data.</text>
</comment>
<organism evidence="3 4">
    <name type="scientific">Hibiscus sabdariffa</name>
    <name type="common">roselle</name>
    <dbReference type="NCBI Taxonomy" id="183260"/>
    <lineage>
        <taxon>Eukaryota</taxon>
        <taxon>Viridiplantae</taxon>
        <taxon>Streptophyta</taxon>
        <taxon>Embryophyta</taxon>
        <taxon>Tracheophyta</taxon>
        <taxon>Spermatophyta</taxon>
        <taxon>Magnoliopsida</taxon>
        <taxon>eudicotyledons</taxon>
        <taxon>Gunneridae</taxon>
        <taxon>Pentapetalae</taxon>
        <taxon>rosids</taxon>
        <taxon>malvids</taxon>
        <taxon>Malvales</taxon>
        <taxon>Malvaceae</taxon>
        <taxon>Malvoideae</taxon>
        <taxon>Hibiscus</taxon>
    </lineage>
</organism>
<reference evidence="3 4" key="1">
    <citation type="journal article" date="2024" name="G3 (Bethesda)">
        <title>Genome assembly of Hibiscus sabdariffa L. provides insights into metabolisms of medicinal natural products.</title>
        <authorList>
            <person name="Kim T."/>
        </authorList>
    </citation>
    <scope>NUCLEOTIDE SEQUENCE [LARGE SCALE GENOMIC DNA]</scope>
    <source>
        <strain evidence="3">TK-2024</strain>
        <tissue evidence="3">Old leaves</tissue>
    </source>
</reference>
<keyword evidence="2" id="KW-0812">Transmembrane</keyword>
<evidence type="ECO:0000256" key="2">
    <source>
        <dbReference type="SAM" id="Phobius"/>
    </source>
</evidence>
<sequence length="174" mass="19743">MINTTSPIFFFQFPFPPPQSPSSAPLIFLPHLPPSSVQSLVSVRVDTGLVLETTNPSNTGFDKIRRLTMATQREGEASQESTTAPPAGLSELVQERYRKIKEHAETYPYVWASYTLVYGTLALWTIYRYRKLRKTEDRVRSLQERLRKLVENEESANPGTSVRKAPTSDDKVPK</sequence>
<keyword evidence="2" id="KW-0472">Membrane</keyword>
<evidence type="ECO:0008006" key="5">
    <source>
        <dbReference type="Google" id="ProtNLM"/>
    </source>
</evidence>